<name>A0A420H7D4_9PEZI</name>
<dbReference type="EMBL" id="MCFK01010656">
    <property type="protein sequence ID" value="RKF53320.1"/>
    <property type="molecule type" value="Genomic_DNA"/>
</dbReference>
<dbReference type="OrthoDB" id="3591582at2759"/>
<evidence type="ECO:0000313" key="3">
    <source>
        <dbReference type="Proteomes" id="UP000286134"/>
    </source>
</evidence>
<evidence type="ECO:0000313" key="2">
    <source>
        <dbReference type="EMBL" id="RKF53320.1"/>
    </source>
</evidence>
<keyword evidence="1" id="KW-0175">Coiled coil</keyword>
<reference evidence="2 3" key="1">
    <citation type="journal article" date="2018" name="BMC Genomics">
        <title>Comparative genome analyses reveal sequence features reflecting distinct modes of host-adaptation between dicot and monocot powdery mildew.</title>
        <authorList>
            <person name="Wu Y."/>
            <person name="Ma X."/>
            <person name="Pan Z."/>
            <person name="Kale S.D."/>
            <person name="Song Y."/>
            <person name="King H."/>
            <person name="Zhang Q."/>
            <person name="Presley C."/>
            <person name="Deng X."/>
            <person name="Wei C.I."/>
            <person name="Xiao S."/>
        </authorList>
    </citation>
    <scope>NUCLEOTIDE SEQUENCE [LARGE SCALE GENOMIC DNA]</scope>
    <source>
        <strain evidence="2">UMSG2</strain>
    </source>
</reference>
<keyword evidence="3" id="KW-1185">Reference proteome</keyword>
<sequence>MTELKAISSQHAKFTREISNLRNRIDKIEDVVDKLSHILKELKDGISTELKLSNNVVYKYSDPKTENIEKKIKMKTLRYEAHLLKSPFTSTGPIPRPARETERLGRSGPYIIIVWLWKYWSELVAEFDLDPETLDEIQSAIVQEETYYQLWPQRVFHLFQGDFRQVNTFCKTLRPTWPMTIEAVLQILALSNHLRTPINVFVDF</sequence>
<dbReference type="Proteomes" id="UP000286134">
    <property type="component" value="Unassembled WGS sequence"/>
</dbReference>
<proteinExistence type="predicted"/>
<protein>
    <submittedName>
        <fullName evidence="2">Uncharacterized protein</fullName>
    </submittedName>
</protein>
<evidence type="ECO:0000256" key="1">
    <source>
        <dbReference type="SAM" id="Coils"/>
    </source>
</evidence>
<organism evidence="2 3">
    <name type="scientific">Erysiphe neolycopersici</name>
    <dbReference type="NCBI Taxonomy" id="212602"/>
    <lineage>
        <taxon>Eukaryota</taxon>
        <taxon>Fungi</taxon>
        <taxon>Dikarya</taxon>
        <taxon>Ascomycota</taxon>
        <taxon>Pezizomycotina</taxon>
        <taxon>Leotiomycetes</taxon>
        <taxon>Erysiphales</taxon>
        <taxon>Erysiphaceae</taxon>
        <taxon>Erysiphe</taxon>
    </lineage>
</organism>
<gene>
    <name evidence="2" type="ORF">OnM2_106030</name>
</gene>
<feature type="coiled-coil region" evidence="1">
    <location>
        <begin position="4"/>
        <end position="38"/>
    </location>
</feature>
<accession>A0A420H7D4</accession>
<comment type="caution">
    <text evidence="2">The sequence shown here is derived from an EMBL/GenBank/DDBJ whole genome shotgun (WGS) entry which is preliminary data.</text>
</comment>
<dbReference type="AlphaFoldDB" id="A0A420H7D4"/>